<comment type="similarity">
    <text evidence="1">Belongs to the UDP-glycosyltransferase family.</text>
</comment>
<accession>A0A978V2J5</accession>
<organism evidence="2 3">
    <name type="scientific">Ziziphus jujuba var. spinosa</name>
    <dbReference type="NCBI Taxonomy" id="714518"/>
    <lineage>
        <taxon>Eukaryota</taxon>
        <taxon>Viridiplantae</taxon>
        <taxon>Streptophyta</taxon>
        <taxon>Embryophyta</taxon>
        <taxon>Tracheophyta</taxon>
        <taxon>Spermatophyta</taxon>
        <taxon>Magnoliopsida</taxon>
        <taxon>eudicotyledons</taxon>
        <taxon>Gunneridae</taxon>
        <taxon>Pentapetalae</taxon>
        <taxon>rosids</taxon>
        <taxon>fabids</taxon>
        <taxon>Rosales</taxon>
        <taxon>Rhamnaceae</taxon>
        <taxon>Paliureae</taxon>
        <taxon>Ziziphus</taxon>
    </lineage>
</organism>
<dbReference type="GO" id="GO:0080043">
    <property type="term" value="F:quercetin 3-O-glucosyltransferase activity"/>
    <property type="evidence" value="ECO:0007669"/>
    <property type="project" value="TreeGrafter"/>
</dbReference>
<reference evidence="2" key="1">
    <citation type="journal article" date="2021" name="Front. Plant Sci.">
        <title>Chromosome-Scale Genome Assembly for Chinese Sour Jujube and Insights Into Its Genome Evolution and Domestication Signature.</title>
        <authorList>
            <person name="Shen L.-Y."/>
            <person name="Luo H."/>
            <person name="Wang X.-L."/>
            <person name="Wang X.-M."/>
            <person name="Qiu X.-J."/>
            <person name="Liu H."/>
            <person name="Zhou S.-S."/>
            <person name="Jia K.-H."/>
            <person name="Nie S."/>
            <person name="Bao Y.-T."/>
            <person name="Zhang R.-G."/>
            <person name="Yun Q.-Z."/>
            <person name="Chai Y.-H."/>
            <person name="Lu J.-Y."/>
            <person name="Li Y."/>
            <person name="Zhao S.-W."/>
            <person name="Mao J.-F."/>
            <person name="Jia S.-G."/>
            <person name="Mao Y.-M."/>
        </authorList>
    </citation>
    <scope>NUCLEOTIDE SEQUENCE</scope>
    <source>
        <strain evidence="2">AT0</strain>
        <tissue evidence="2">Leaf</tissue>
    </source>
</reference>
<protein>
    <submittedName>
        <fullName evidence="2">Uncharacterized protein</fullName>
    </submittedName>
</protein>
<evidence type="ECO:0000256" key="1">
    <source>
        <dbReference type="ARBA" id="ARBA00009995"/>
    </source>
</evidence>
<dbReference type="PANTHER" id="PTHR11926">
    <property type="entry name" value="GLUCOSYL/GLUCURONOSYL TRANSFERASES"/>
    <property type="match status" value="1"/>
</dbReference>
<evidence type="ECO:0000313" key="3">
    <source>
        <dbReference type="Proteomes" id="UP000813462"/>
    </source>
</evidence>
<dbReference type="Gene3D" id="3.40.50.2000">
    <property type="entry name" value="Glycogen Phosphorylase B"/>
    <property type="match status" value="3"/>
</dbReference>
<gene>
    <name evidence="2" type="ORF">FEM48_Zijuj07G0048200</name>
</gene>
<dbReference type="Proteomes" id="UP000813462">
    <property type="component" value="Unassembled WGS sequence"/>
</dbReference>
<name>A0A978V2J5_ZIZJJ</name>
<dbReference type="GO" id="GO:0080044">
    <property type="term" value="F:quercetin 7-O-glucosyltransferase activity"/>
    <property type="evidence" value="ECO:0007669"/>
    <property type="project" value="TreeGrafter"/>
</dbReference>
<proteinExistence type="inferred from homology"/>
<dbReference type="AlphaFoldDB" id="A0A978V2J5"/>
<dbReference type="PANTHER" id="PTHR11926:SF870">
    <property type="entry name" value="UDP-GLYCOSYLTRANSFERASE 75B1"/>
    <property type="match status" value="1"/>
</dbReference>
<dbReference type="EMBL" id="JAEACU010000007">
    <property type="protein sequence ID" value="KAH7521578.1"/>
    <property type="molecule type" value="Genomic_DNA"/>
</dbReference>
<evidence type="ECO:0000313" key="2">
    <source>
        <dbReference type="EMBL" id="KAH7521578.1"/>
    </source>
</evidence>
<comment type="caution">
    <text evidence="2">The sequence shown here is derived from an EMBL/GenBank/DDBJ whole genome shotgun (WGS) entry which is preliminary data.</text>
</comment>
<sequence length="252" mass="27889">MIKPINNSITCLTSHPEKPSMVDLRRRPRFLLIAFPVQGHINPSLHFAKRLISIGAHVTFVTALSAHCRVFIGGSTPVARLSLAPFSDGYDDGVKPDVNMEHYMSEISCCGSKHLSDLILSGAGAGQPFTGLVSTIFMPWAMEVADELQIPSALLWVQLATLFDLFYYFFNGYGDLMTNSEDVWETGLRVKANEEGIVEKDEIKRCLELLMGDGEIGEEIRRNAEKWKALGREAAMEGGSSYKNIKAFLGDD</sequence>
<dbReference type="SUPFAM" id="SSF53756">
    <property type="entry name" value="UDP-Glycosyltransferase/glycogen phosphorylase"/>
    <property type="match status" value="2"/>
</dbReference>